<evidence type="ECO:0000256" key="3">
    <source>
        <dbReference type="ARBA" id="ARBA00022801"/>
    </source>
</evidence>
<sequence length="242" mass="26863">METIARKLITAGRDLADELRPLEFSDPVSHTYLTVDYARDGYEKYLEKFAGTTKRVLMLGMNPGPYGMAQTGVPFGEIAMVRDWMRLSPEIGKPAIEHPKRRVLGMDCPKSEVSGRRLWGLFSEKFPQAEDFFAEHLVINFCPLIWMKDTGANLTPDKIKASEMVMVDAACQKHLRRLIELTKPEFLIGVGAYAGKQMALAKAELGVAGTIGKILHPSPASPAANRGWAEAAEKQLRDMGAW</sequence>
<reference evidence="8" key="1">
    <citation type="journal article" date="2019" name="Int. J. Syst. Evol. Microbiol.">
        <title>The Global Catalogue of Microorganisms (GCM) 10K type strain sequencing project: providing services to taxonomists for standard genome sequencing and annotation.</title>
        <authorList>
            <consortium name="The Broad Institute Genomics Platform"/>
            <consortium name="The Broad Institute Genome Sequencing Center for Infectious Disease"/>
            <person name="Wu L."/>
            <person name="Ma J."/>
        </authorList>
    </citation>
    <scope>NUCLEOTIDE SEQUENCE [LARGE SCALE GENOMIC DNA]</scope>
    <source>
        <strain evidence="8">CGMCC 4.7106</strain>
    </source>
</reference>
<evidence type="ECO:0000256" key="4">
    <source>
        <dbReference type="ARBA" id="ARBA00023125"/>
    </source>
</evidence>
<dbReference type="PANTHER" id="PTHR13235">
    <property type="entry name" value="SINGLE-STRAND SELECTIVE MONOFUNCTIONAL URACIL DNA GLYCOSYLASE"/>
    <property type="match status" value="1"/>
</dbReference>
<dbReference type="CDD" id="cd19374">
    <property type="entry name" value="UDG-F3_SMUG1-like"/>
    <property type="match status" value="1"/>
</dbReference>
<name>A0ABW5D9I4_9BACT</name>
<dbReference type="InterPro" id="IPR005122">
    <property type="entry name" value="Uracil-DNA_glycosylase-like"/>
</dbReference>
<dbReference type="Pfam" id="PF03167">
    <property type="entry name" value="UDG"/>
    <property type="match status" value="1"/>
</dbReference>
<evidence type="ECO:0000313" key="7">
    <source>
        <dbReference type="EMBL" id="MFD2256619.1"/>
    </source>
</evidence>
<keyword evidence="2" id="KW-0227">DNA damage</keyword>
<dbReference type="EMBL" id="JBHUIT010000010">
    <property type="protein sequence ID" value="MFD2256619.1"/>
    <property type="molecule type" value="Genomic_DNA"/>
</dbReference>
<dbReference type="Gene3D" id="3.40.470.10">
    <property type="entry name" value="Uracil-DNA glycosylase-like domain"/>
    <property type="match status" value="1"/>
</dbReference>
<organism evidence="7 8">
    <name type="scientific">Luteolibacter algae</name>
    <dbReference type="NCBI Taxonomy" id="454151"/>
    <lineage>
        <taxon>Bacteria</taxon>
        <taxon>Pseudomonadati</taxon>
        <taxon>Verrucomicrobiota</taxon>
        <taxon>Verrucomicrobiia</taxon>
        <taxon>Verrucomicrobiales</taxon>
        <taxon>Verrucomicrobiaceae</taxon>
        <taxon>Luteolibacter</taxon>
    </lineage>
</organism>
<keyword evidence="5" id="KW-0234">DNA repair</keyword>
<protein>
    <submittedName>
        <fullName evidence="7">Uracil-DNA glycosylase family protein</fullName>
    </submittedName>
</protein>
<evidence type="ECO:0000256" key="1">
    <source>
        <dbReference type="ARBA" id="ARBA00007889"/>
    </source>
</evidence>
<keyword evidence="4" id="KW-0238">DNA-binding</keyword>
<feature type="domain" description="Uracil-DNA glycosylase-like" evidence="6">
    <location>
        <begin position="53"/>
        <end position="223"/>
    </location>
</feature>
<dbReference type="Proteomes" id="UP001597375">
    <property type="component" value="Unassembled WGS sequence"/>
</dbReference>
<comment type="caution">
    <text evidence="7">The sequence shown here is derived from an EMBL/GenBank/DDBJ whole genome shotgun (WGS) entry which is preliminary data.</text>
</comment>
<dbReference type="InterPro" id="IPR036895">
    <property type="entry name" value="Uracil-DNA_glycosylase-like_sf"/>
</dbReference>
<evidence type="ECO:0000313" key="8">
    <source>
        <dbReference type="Proteomes" id="UP001597375"/>
    </source>
</evidence>
<proteinExistence type="inferred from homology"/>
<dbReference type="SUPFAM" id="SSF52141">
    <property type="entry name" value="Uracil-DNA glycosylase-like"/>
    <property type="match status" value="1"/>
</dbReference>
<dbReference type="InterPro" id="IPR039134">
    <property type="entry name" value="SMUG1"/>
</dbReference>
<accession>A0ABW5D9I4</accession>
<comment type="similarity">
    <text evidence="1">Belongs to the uracil-DNA glycosylase (UDG) superfamily. SMUG1 family.</text>
</comment>
<dbReference type="PANTHER" id="PTHR13235:SF2">
    <property type="entry name" value="SINGLE-STRAND SELECTIVE MONOFUNCTIONAL URACIL DNA GLYCOSYLASE"/>
    <property type="match status" value="1"/>
</dbReference>
<evidence type="ECO:0000259" key="6">
    <source>
        <dbReference type="Pfam" id="PF03167"/>
    </source>
</evidence>
<keyword evidence="3" id="KW-0378">Hydrolase</keyword>
<gene>
    <name evidence="7" type="ORF">ACFSSA_08025</name>
</gene>
<evidence type="ECO:0000256" key="5">
    <source>
        <dbReference type="ARBA" id="ARBA00023204"/>
    </source>
</evidence>
<evidence type="ECO:0000256" key="2">
    <source>
        <dbReference type="ARBA" id="ARBA00022763"/>
    </source>
</evidence>
<dbReference type="RefSeq" id="WP_386819911.1">
    <property type="nucleotide sequence ID" value="NZ_JBHUIT010000010.1"/>
</dbReference>
<keyword evidence="8" id="KW-1185">Reference proteome</keyword>